<keyword evidence="9" id="KW-1185">Reference proteome</keyword>
<dbReference type="Gene3D" id="2.40.240.50">
    <property type="entry name" value="Barwin-like endoglucanases"/>
    <property type="match status" value="1"/>
</dbReference>
<dbReference type="AlphaFoldDB" id="A0A6N6N5N4"/>
<protein>
    <recommendedName>
        <fullName evidence="2">peptidoglycan lytic exotransglycosylase</fullName>
        <ecNumber evidence="2">4.2.2.n1</ecNumber>
    </recommendedName>
    <alternativeName>
        <fullName evidence="5">Murein hydrolase A</fullName>
    </alternativeName>
</protein>
<dbReference type="Gene3D" id="2.40.40.10">
    <property type="entry name" value="RlpA-like domain"/>
    <property type="match status" value="1"/>
</dbReference>
<proteinExistence type="predicted"/>
<comment type="caution">
    <text evidence="8">The sequence shown here is derived from an EMBL/GenBank/DDBJ whole genome shotgun (WGS) entry which is preliminary data.</text>
</comment>
<dbReference type="GO" id="GO:0071555">
    <property type="term" value="P:cell wall organization"/>
    <property type="evidence" value="ECO:0007669"/>
    <property type="project" value="UniProtKB-KW"/>
</dbReference>
<dbReference type="EMBL" id="WAIE01000001">
    <property type="protein sequence ID" value="KAB1443540.1"/>
    <property type="molecule type" value="Genomic_DNA"/>
</dbReference>
<evidence type="ECO:0000313" key="9">
    <source>
        <dbReference type="Proteomes" id="UP000438699"/>
    </source>
</evidence>
<evidence type="ECO:0000256" key="4">
    <source>
        <dbReference type="ARBA" id="ARBA00023316"/>
    </source>
</evidence>
<dbReference type="SUPFAM" id="SSF50685">
    <property type="entry name" value="Barwin-like endoglucanases"/>
    <property type="match status" value="1"/>
</dbReference>
<gene>
    <name evidence="8" type="ORF">F8A88_04655</name>
</gene>
<dbReference type="OrthoDB" id="9783686at2"/>
<dbReference type="Proteomes" id="UP000438699">
    <property type="component" value="Unassembled WGS sequence"/>
</dbReference>
<evidence type="ECO:0000256" key="3">
    <source>
        <dbReference type="ARBA" id="ARBA00023239"/>
    </source>
</evidence>
<dbReference type="Pfam" id="PF03562">
    <property type="entry name" value="MltA"/>
    <property type="match status" value="1"/>
</dbReference>
<dbReference type="CDD" id="cd14668">
    <property type="entry name" value="mlta_B"/>
    <property type="match status" value="1"/>
</dbReference>
<dbReference type="GO" id="GO:0019867">
    <property type="term" value="C:outer membrane"/>
    <property type="evidence" value="ECO:0007669"/>
    <property type="project" value="InterPro"/>
</dbReference>
<dbReference type="CDD" id="cd14485">
    <property type="entry name" value="mltA_like_LT_A"/>
    <property type="match status" value="1"/>
</dbReference>
<evidence type="ECO:0000256" key="5">
    <source>
        <dbReference type="ARBA" id="ARBA00030918"/>
    </source>
</evidence>
<dbReference type="Pfam" id="PF06725">
    <property type="entry name" value="3D"/>
    <property type="match status" value="1"/>
</dbReference>
<dbReference type="InterPro" id="IPR026044">
    <property type="entry name" value="MltA"/>
</dbReference>
<dbReference type="InterPro" id="IPR036908">
    <property type="entry name" value="RlpA-like_sf"/>
</dbReference>
<keyword evidence="3" id="KW-0456">Lyase</keyword>
<dbReference type="PANTHER" id="PTHR30124:SF0">
    <property type="entry name" value="MEMBRANE-BOUND LYTIC MUREIN TRANSGLYCOSYLASE A"/>
    <property type="match status" value="1"/>
</dbReference>
<dbReference type="PIRSF" id="PIRSF019422">
    <property type="entry name" value="MltA"/>
    <property type="match status" value="1"/>
</dbReference>
<evidence type="ECO:0000259" key="7">
    <source>
        <dbReference type="SMART" id="SM00925"/>
    </source>
</evidence>
<comment type="catalytic activity">
    <reaction evidence="1">
        <text>Exolytic cleavage of the (1-&gt;4)-beta-glycosidic linkage between N-acetylmuramic acid (MurNAc) and N-acetylglucosamine (GlcNAc) residues in peptidoglycan, from either the reducing or the non-reducing ends of the peptidoglycan chains, with concomitant formation of a 1,6-anhydrobond in the MurNAc residue.</text>
        <dbReference type="EC" id="4.2.2.n1"/>
    </reaction>
</comment>
<reference evidence="8 9" key="1">
    <citation type="journal article" date="2017" name="Int. J. Syst. Evol. Microbiol.">
        <title>Desulfovibrio senegalensis sp. nov., a mesophilic sulfate reducer isolated from marine sediment.</title>
        <authorList>
            <person name="Thioye A."/>
            <person name="Gam Z.B.A."/>
            <person name="Mbengue M."/>
            <person name="Cayol J.L."/>
            <person name="Joseph-Bartoli M."/>
            <person name="Toure-Kane C."/>
            <person name="Labat M."/>
        </authorList>
    </citation>
    <scope>NUCLEOTIDE SEQUENCE [LARGE SCALE GENOMIC DNA]</scope>
    <source>
        <strain evidence="8 9">DSM 101509</strain>
    </source>
</reference>
<keyword evidence="4" id="KW-0961">Cell wall biogenesis/degradation</keyword>
<feature type="region of interest" description="Disordered" evidence="6">
    <location>
        <begin position="7"/>
        <end position="27"/>
    </location>
</feature>
<dbReference type="InterPro" id="IPR010611">
    <property type="entry name" value="3D_dom"/>
</dbReference>
<evidence type="ECO:0000256" key="6">
    <source>
        <dbReference type="SAM" id="MobiDB-lite"/>
    </source>
</evidence>
<organism evidence="8 9">
    <name type="scientific">Pseudodesulfovibrio senegalensis</name>
    <dbReference type="NCBI Taxonomy" id="1721087"/>
    <lineage>
        <taxon>Bacteria</taxon>
        <taxon>Pseudomonadati</taxon>
        <taxon>Thermodesulfobacteriota</taxon>
        <taxon>Desulfovibrionia</taxon>
        <taxon>Desulfovibrionales</taxon>
        <taxon>Desulfovibrionaceae</taxon>
    </lineage>
</organism>
<dbReference type="SMART" id="SM00925">
    <property type="entry name" value="MltA"/>
    <property type="match status" value="1"/>
</dbReference>
<name>A0A6N6N5N4_9BACT</name>
<evidence type="ECO:0000256" key="1">
    <source>
        <dbReference type="ARBA" id="ARBA00001420"/>
    </source>
</evidence>
<dbReference type="EC" id="4.2.2.n1" evidence="2"/>
<accession>A0A6N6N5N4</accession>
<sequence length="400" mass="44038">MLLLRQYAPAPEPKHEPEVAETPVPKKPVFRPLSESEAAVAARNISPLVQGIPSWTAFGAAMETSLDYLLKKDRDAVAVETDGMDVTWGELALSMVELLELLPDLDAEPGLLTRHFRLFALEPPTLLTGYYEPWIEASLEPSEKYPYPLYGVPSDCKTIDLGQFHPRWKGQQLVYRINGDAIEPYPDRKDIDGAAALKGLGAEIAYARNLMDVFLLQVQGSGRLVLPDGSVRHILYAGKNGHPYVSLGRLLIDEGYVPQEEMSMGRIRQFVAENPVVGREMMYRNPSYVFFRLAEEGPFGSIGQVLTPMVSVAVDRHYVPLGSALLLSGGIPRIGGGEREFCSLVTAQDTGGAIKGTRCDLFCGTGPDAEYLAGHLQHDASLYLLVSKRVLGKRTDVRQQ</sequence>
<feature type="domain" description="Lytic transglycosylase MltA" evidence="7">
    <location>
        <begin position="134"/>
        <end position="292"/>
    </location>
</feature>
<dbReference type="GO" id="GO:0008933">
    <property type="term" value="F:peptidoglycan lytic transglycosylase activity"/>
    <property type="evidence" value="ECO:0007669"/>
    <property type="project" value="TreeGrafter"/>
</dbReference>
<evidence type="ECO:0000313" key="8">
    <source>
        <dbReference type="EMBL" id="KAB1443540.1"/>
    </source>
</evidence>
<dbReference type="PANTHER" id="PTHR30124">
    <property type="entry name" value="MEMBRANE-BOUND LYTIC MUREIN TRANSGLYCOSYLASE A"/>
    <property type="match status" value="1"/>
</dbReference>
<dbReference type="InterPro" id="IPR005300">
    <property type="entry name" value="MltA_B"/>
</dbReference>
<dbReference type="GO" id="GO:0004553">
    <property type="term" value="F:hydrolase activity, hydrolyzing O-glycosyl compounds"/>
    <property type="evidence" value="ECO:0007669"/>
    <property type="project" value="InterPro"/>
</dbReference>
<dbReference type="GO" id="GO:0009254">
    <property type="term" value="P:peptidoglycan turnover"/>
    <property type="evidence" value="ECO:0007669"/>
    <property type="project" value="InterPro"/>
</dbReference>
<dbReference type="GO" id="GO:0009253">
    <property type="term" value="P:peptidoglycan catabolic process"/>
    <property type="evidence" value="ECO:0007669"/>
    <property type="project" value="TreeGrafter"/>
</dbReference>
<evidence type="ECO:0000256" key="2">
    <source>
        <dbReference type="ARBA" id="ARBA00012587"/>
    </source>
</evidence>